<protein>
    <submittedName>
        <fullName evidence="1">Uncharacterized protein</fullName>
    </submittedName>
</protein>
<proteinExistence type="predicted"/>
<evidence type="ECO:0000313" key="2">
    <source>
        <dbReference type="Proteomes" id="UP000799778"/>
    </source>
</evidence>
<dbReference type="AlphaFoldDB" id="A0A6A5Y2B9"/>
<dbReference type="Proteomes" id="UP000799778">
    <property type="component" value="Unassembled WGS sequence"/>
</dbReference>
<organism evidence="1 2">
    <name type="scientific">Aaosphaeria arxii CBS 175.79</name>
    <dbReference type="NCBI Taxonomy" id="1450172"/>
    <lineage>
        <taxon>Eukaryota</taxon>
        <taxon>Fungi</taxon>
        <taxon>Dikarya</taxon>
        <taxon>Ascomycota</taxon>
        <taxon>Pezizomycotina</taxon>
        <taxon>Dothideomycetes</taxon>
        <taxon>Pleosporomycetidae</taxon>
        <taxon>Pleosporales</taxon>
        <taxon>Pleosporales incertae sedis</taxon>
        <taxon>Aaosphaeria</taxon>
    </lineage>
</organism>
<keyword evidence="2" id="KW-1185">Reference proteome</keyword>
<gene>
    <name evidence="1" type="ORF">BU24DRAFT_419006</name>
</gene>
<dbReference type="RefSeq" id="XP_033387728.1">
    <property type="nucleotide sequence ID" value="XM_033527106.1"/>
</dbReference>
<evidence type="ECO:0000313" key="1">
    <source>
        <dbReference type="EMBL" id="KAF2019389.1"/>
    </source>
</evidence>
<sequence>MIEGREVWSRFWGVRCRDLLGADRLFGVESWKLLVGSVSLAIGLAASSCLSLLLKNEHLKYPFRAGNCRWNCVCHGAGDANTRCMARPHKLHSIMWNRLTVEAVGLFST</sequence>
<reference evidence="1" key="1">
    <citation type="journal article" date="2020" name="Stud. Mycol.">
        <title>101 Dothideomycetes genomes: a test case for predicting lifestyles and emergence of pathogens.</title>
        <authorList>
            <person name="Haridas S."/>
            <person name="Albert R."/>
            <person name="Binder M."/>
            <person name="Bloem J."/>
            <person name="Labutti K."/>
            <person name="Salamov A."/>
            <person name="Andreopoulos B."/>
            <person name="Baker S."/>
            <person name="Barry K."/>
            <person name="Bills G."/>
            <person name="Bluhm B."/>
            <person name="Cannon C."/>
            <person name="Castanera R."/>
            <person name="Culley D."/>
            <person name="Daum C."/>
            <person name="Ezra D."/>
            <person name="Gonzalez J."/>
            <person name="Henrissat B."/>
            <person name="Kuo A."/>
            <person name="Liang C."/>
            <person name="Lipzen A."/>
            <person name="Lutzoni F."/>
            <person name="Magnuson J."/>
            <person name="Mondo S."/>
            <person name="Nolan M."/>
            <person name="Ohm R."/>
            <person name="Pangilinan J."/>
            <person name="Park H.-J."/>
            <person name="Ramirez L."/>
            <person name="Alfaro M."/>
            <person name="Sun H."/>
            <person name="Tritt A."/>
            <person name="Yoshinaga Y."/>
            <person name="Zwiers L.-H."/>
            <person name="Turgeon B."/>
            <person name="Goodwin S."/>
            <person name="Spatafora J."/>
            <person name="Crous P."/>
            <person name="Grigoriev I."/>
        </authorList>
    </citation>
    <scope>NUCLEOTIDE SEQUENCE</scope>
    <source>
        <strain evidence="1">CBS 175.79</strain>
    </source>
</reference>
<accession>A0A6A5Y2B9</accession>
<name>A0A6A5Y2B9_9PLEO</name>
<dbReference type="EMBL" id="ML978067">
    <property type="protein sequence ID" value="KAF2019389.1"/>
    <property type="molecule type" value="Genomic_DNA"/>
</dbReference>
<dbReference type="GeneID" id="54284503"/>